<gene>
    <name evidence="2" type="primary">P0712E02.25</name>
</gene>
<reference evidence="2" key="1">
    <citation type="journal article" date="2002" name="Nature">
        <title>The genome sequence and structure of rice chromosome 1.</title>
        <authorList>
            <person name="Sasaki T."/>
            <person name="Matsumoto T."/>
            <person name="Yamamoto K."/>
            <person name="Sakata K."/>
            <person name="Baba T."/>
            <person name="Katayose Y."/>
            <person name="Wu J."/>
            <person name="Niimura Y."/>
            <person name="Cheng Z."/>
            <person name="Nagamura Y."/>
            <person name="Antonio B.A."/>
            <person name="Kanamori H."/>
            <person name="Hosokawa S."/>
            <person name="Masukawa M."/>
            <person name="Arikawa K."/>
            <person name="Chiden Y."/>
            <person name="Hayashi M."/>
            <person name="Okamoto M."/>
            <person name="Ando T."/>
            <person name="Aoki H."/>
            <person name="Arita K."/>
            <person name="Hamada M."/>
            <person name="Harada C."/>
            <person name="Hijishita S."/>
            <person name="Honda M."/>
            <person name="Ichikawa Y."/>
            <person name="Idonuma A."/>
            <person name="Iijima M."/>
            <person name="Ikeda M."/>
            <person name="Ikeno M."/>
            <person name="Itoh S."/>
            <person name="Itoh T."/>
            <person name="Itoh Y."/>
            <person name="Itoh Y."/>
            <person name="Iwabuchi A."/>
            <person name="Kamiya K."/>
            <person name="Karasawa W."/>
            <person name="Katagiri S."/>
            <person name="Kikuta A."/>
            <person name="Kobayashi N."/>
            <person name="Kono I."/>
            <person name="Machita K."/>
            <person name="Maehara T."/>
            <person name="Mizuno H."/>
            <person name="Mizubayashi T."/>
            <person name="Mukai Y."/>
            <person name="Nagasaki H."/>
            <person name="Nakashima M."/>
            <person name="Nakama Y."/>
            <person name="Nakamichi Y."/>
            <person name="Nakamura M."/>
            <person name="Namiki N."/>
            <person name="Negishi M."/>
            <person name="Ohta I."/>
            <person name="Ono N."/>
            <person name="Saji S."/>
            <person name="Sakai K."/>
            <person name="Shibata M."/>
            <person name="Shimokawa T."/>
            <person name="Shomura A."/>
            <person name="Song J."/>
            <person name="Takazaki Y."/>
            <person name="Terasawa K."/>
            <person name="Tsuji K."/>
            <person name="Waki K."/>
            <person name="Yamagata H."/>
            <person name="Yamane H."/>
            <person name="Yoshiki S."/>
            <person name="Yoshihara R."/>
            <person name="Yukawa K."/>
            <person name="Zhong H."/>
            <person name="Iwama H."/>
            <person name="Endo T."/>
            <person name="Ito H."/>
            <person name="Hahn J.H."/>
            <person name="Kim H.I."/>
            <person name="Eun M.Y."/>
            <person name="Yano M."/>
            <person name="Jiang J."/>
            <person name="Gojobori T."/>
        </authorList>
    </citation>
    <scope>NUCLEOTIDE SEQUENCE [LARGE SCALE GENOMIC DNA]</scope>
</reference>
<evidence type="ECO:0000313" key="2">
    <source>
        <dbReference type="EMBL" id="BAD53410.1"/>
    </source>
</evidence>
<protein>
    <submittedName>
        <fullName evidence="2">Uncharacterized protein</fullName>
    </submittedName>
</protein>
<sequence length="380" mass="42124">MARLSAMTWLPRRIDTGEPGNGGYQRTTDATDFAKEAAAHAHGSALYGSAGGGRRRPTSLHDCGRDSDDDDFRDMDYDVVALTNNLSQALRYGIYSNDDMEENQGTLEHDDEQYATCVLEGLLIEYLYLCRHIFHEKIVNMYLHCTHTNTNIIAVDKSSIDEALLHGKHEQEDLWDDEEKLPQPQQRDLQHRDALRVVRAIAGQVAQPSALHHGRRHLFPHRQPQRPLHVLIAAYGDTPSAAMAGRPSASSCTLSSTSLPSAFSSSRPTTSTSSFRHGGGDPSVLGAREAIVRTRDGHYHPPDDVAQEPQHARLCLAAGLVSSVALTVSLLWAGVVDKGFHVALESERVAHCPQPLLPLLRRPWFLPNRLILDEVQERFS</sequence>
<feature type="region of interest" description="Disordered" evidence="1">
    <location>
        <begin position="45"/>
        <end position="67"/>
    </location>
</feature>
<feature type="compositionally biased region" description="Low complexity" evidence="1">
    <location>
        <begin position="247"/>
        <end position="276"/>
    </location>
</feature>
<dbReference type="Proteomes" id="UP000817658">
    <property type="component" value="Chromosome 1"/>
</dbReference>
<dbReference type="EMBL" id="AP003492">
    <property type="protein sequence ID" value="BAD53410.1"/>
    <property type="molecule type" value="Genomic_DNA"/>
</dbReference>
<proteinExistence type="predicted"/>
<accession>Q5ZAH0</accession>
<evidence type="ECO:0000256" key="1">
    <source>
        <dbReference type="SAM" id="MobiDB-lite"/>
    </source>
</evidence>
<feature type="region of interest" description="Disordered" evidence="1">
    <location>
        <begin position="242"/>
        <end position="283"/>
    </location>
</feature>
<dbReference type="AlphaFoldDB" id="Q5ZAH0"/>
<name>Q5ZAH0_ORYSJ</name>
<organism evidence="2">
    <name type="scientific">Oryza sativa subsp. japonica</name>
    <name type="common">Rice</name>
    <dbReference type="NCBI Taxonomy" id="39947"/>
    <lineage>
        <taxon>Eukaryota</taxon>
        <taxon>Viridiplantae</taxon>
        <taxon>Streptophyta</taxon>
        <taxon>Embryophyta</taxon>
        <taxon>Tracheophyta</taxon>
        <taxon>Spermatophyta</taxon>
        <taxon>Magnoliopsida</taxon>
        <taxon>Liliopsida</taxon>
        <taxon>Poales</taxon>
        <taxon>Poaceae</taxon>
        <taxon>BOP clade</taxon>
        <taxon>Oryzoideae</taxon>
        <taxon>Oryzeae</taxon>
        <taxon>Oryzinae</taxon>
        <taxon>Oryza</taxon>
        <taxon>Oryza sativa</taxon>
    </lineage>
</organism>